<comment type="caution">
    <text evidence="5">The sequence shown here is derived from an EMBL/GenBank/DDBJ whole genome shotgun (WGS) entry which is preliminary data.</text>
</comment>
<keyword evidence="3" id="KW-1133">Transmembrane helix</keyword>
<keyword evidence="3" id="KW-0472">Membrane</keyword>
<keyword evidence="3" id="KW-0812">Transmembrane</keyword>
<dbReference type="Pfam" id="PF00498">
    <property type="entry name" value="FHA"/>
    <property type="match status" value="1"/>
</dbReference>
<dbReference type="PATRIC" id="fig|59561.3.peg.484"/>
<dbReference type="Proteomes" id="UP000054404">
    <property type="component" value="Unassembled WGS sequence"/>
</dbReference>
<protein>
    <submittedName>
        <fullName evidence="5">FHA domain-containing protein FhaB</fullName>
    </submittedName>
</protein>
<organism evidence="5 6">
    <name type="scientific">Trueperella bernardiae</name>
    <dbReference type="NCBI Taxonomy" id="59561"/>
    <lineage>
        <taxon>Bacteria</taxon>
        <taxon>Bacillati</taxon>
        <taxon>Actinomycetota</taxon>
        <taxon>Actinomycetes</taxon>
        <taxon>Actinomycetales</taxon>
        <taxon>Actinomycetaceae</taxon>
        <taxon>Trueperella</taxon>
    </lineage>
</organism>
<dbReference type="PROSITE" id="PS50006">
    <property type="entry name" value="FHA_DOMAIN"/>
    <property type="match status" value="1"/>
</dbReference>
<feature type="compositionally biased region" description="Polar residues" evidence="2">
    <location>
        <begin position="50"/>
        <end position="64"/>
    </location>
</feature>
<accession>A0A0W1KLH5</accession>
<dbReference type="SUPFAM" id="SSF49879">
    <property type="entry name" value="SMAD/FHA domain"/>
    <property type="match status" value="1"/>
</dbReference>
<feature type="region of interest" description="Disordered" evidence="2">
    <location>
        <begin position="37"/>
        <end position="67"/>
    </location>
</feature>
<keyword evidence="6" id="KW-1185">Reference proteome</keyword>
<keyword evidence="1" id="KW-0597">Phosphoprotein</keyword>
<dbReference type="EMBL" id="LNIZ01000002">
    <property type="protein sequence ID" value="KTF04509.1"/>
    <property type="molecule type" value="Genomic_DNA"/>
</dbReference>
<name>A0A0W1KLH5_9ACTO</name>
<evidence type="ECO:0000259" key="4">
    <source>
        <dbReference type="PROSITE" id="PS50006"/>
    </source>
</evidence>
<feature type="domain" description="FHA" evidence="4">
    <location>
        <begin position="91"/>
        <end position="140"/>
    </location>
</feature>
<dbReference type="InterPro" id="IPR008984">
    <property type="entry name" value="SMAD_FHA_dom_sf"/>
</dbReference>
<evidence type="ECO:0000256" key="2">
    <source>
        <dbReference type="SAM" id="MobiDB-lite"/>
    </source>
</evidence>
<sequence>MSALVIALFRYGFLILLWLFVFAVVLTVKKDVHGTRVTSRTPGRAFNRPASRTTPQPRRSSTPAPSALAHPHLVVSGGSLAGSTIPLSGSITVGRSPDSALVLDDGYTSARHAHFYTDGHDWYVEDLNSTNGTWVGGTRIYEPTRLGFGTPVTIGKTTLELRQ</sequence>
<feature type="transmembrane region" description="Helical" evidence="3">
    <location>
        <begin position="6"/>
        <end position="28"/>
    </location>
</feature>
<reference evidence="5 6" key="1">
    <citation type="submission" date="2015-11" db="EMBL/GenBank/DDBJ databases">
        <title>Draft Genome Sequence of the Type Strain Trueperella bernardiae LCDC 89-0504T, Isolated from Blood Culture.</title>
        <authorList>
            <person name="Bernier A.-M."/>
            <person name="Bernard K."/>
        </authorList>
    </citation>
    <scope>NUCLEOTIDE SEQUENCE [LARGE SCALE GENOMIC DNA]</scope>
    <source>
        <strain evidence="5 6">LCDC 89-0504</strain>
    </source>
</reference>
<dbReference type="RefSeq" id="WP_062612835.1">
    <property type="nucleotide sequence ID" value="NZ_CALTZF010000032.1"/>
</dbReference>
<evidence type="ECO:0000256" key="1">
    <source>
        <dbReference type="ARBA" id="ARBA00022553"/>
    </source>
</evidence>
<dbReference type="Gene3D" id="2.60.200.20">
    <property type="match status" value="1"/>
</dbReference>
<evidence type="ECO:0000313" key="5">
    <source>
        <dbReference type="EMBL" id="KTF04509.1"/>
    </source>
</evidence>
<dbReference type="AlphaFoldDB" id="A0A0W1KLH5"/>
<evidence type="ECO:0000313" key="6">
    <source>
        <dbReference type="Proteomes" id="UP000054404"/>
    </source>
</evidence>
<gene>
    <name evidence="5" type="primary">fhaB</name>
    <name evidence="5" type="ORF">AQZ59_00491</name>
</gene>
<proteinExistence type="predicted"/>
<dbReference type="InterPro" id="IPR000253">
    <property type="entry name" value="FHA_dom"/>
</dbReference>
<dbReference type="STRING" id="59561.AQZ59_00491"/>
<dbReference type="SMART" id="SM00240">
    <property type="entry name" value="FHA"/>
    <property type="match status" value="1"/>
</dbReference>
<dbReference type="OrthoDB" id="277520at2"/>
<evidence type="ECO:0000256" key="3">
    <source>
        <dbReference type="SAM" id="Phobius"/>
    </source>
</evidence>